<protein>
    <recommendedName>
        <fullName evidence="11">CAF1B/HIR1 beta-propeller domain-containing protein</fullName>
    </recommendedName>
</protein>
<reference evidence="12 13" key="1">
    <citation type="submission" date="2024-10" db="EMBL/GenBank/DDBJ databases">
        <title>Updated reference genomes for cyclostephanoid diatoms.</title>
        <authorList>
            <person name="Roberts W.R."/>
            <person name="Alverson A.J."/>
        </authorList>
    </citation>
    <scope>NUCLEOTIDE SEQUENCE [LARGE SCALE GENOMIC DNA]</scope>
    <source>
        <strain evidence="12 13">AJA232-27</strain>
    </source>
</reference>
<evidence type="ECO:0000256" key="8">
    <source>
        <dbReference type="ARBA" id="ARBA00023242"/>
    </source>
</evidence>
<evidence type="ECO:0000256" key="4">
    <source>
        <dbReference type="ARBA" id="ARBA00022737"/>
    </source>
</evidence>
<organism evidence="12 13">
    <name type="scientific">Discostella pseudostelligera</name>
    <dbReference type="NCBI Taxonomy" id="259834"/>
    <lineage>
        <taxon>Eukaryota</taxon>
        <taxon>Sar</taxon>
        <taxon>Stramenopiles</taxon>
        <taxon>Ochrophyta</taxon>
        <taxon>Bacillariophyta</taxon>
        <taxon>Coscinodiscophyceae</taxon>
        <taxon>Thalassiosirophycidae</taxon>
        <taxon>Stephanodiscales</taxon>
        <taxon>Stephanodiscaceae</taxon>
        <taxon>Discostella</taxon>
    </lineage>
</organism>
<keyword evidence="13" id="KW-1185">Reference proteome</keyword>
<comment type="caution">
    <text evidence="12">The sequence shown here is derived from an EMBL/GenBank/DDBJ whole genome shotgun (WGS) entry which is preliminary data.</text>
</comment>
<dbReference type="InterPro" id="IPR055410">
    <property type="entry name" value="Beta-prop_CAF1B_HIR1"/>
</dbReference>
<dbReference type="Pfam" id="PF24105">
    <property type="entry name" value="Beta-prop_CAF1B_HIR1"/>
    <property type="match status" value="2"/>
</dbReference>
<dbReference type="InterPro" id="IPR001680">
    <property type="entry name" value="WD40_rpt"/>
</dbReference>
<keyword evidence="6" id="KW-0156">Chromatin regulator</keyword>
<gene>
    <name evidence="12" type="ORF">ACHAWU_008425</name>
</gene>
<feature type="compositionally biased region" description="Polar residues" evidence="10">
    <location>
        <begin position="397"/>
        <end position="414"/>
    </location>
</feature>
<feature type="region of interest" description="Disordered" evidence="10">
    <location>
        <begin position="649"/>
        <end position="693"/>
    </location>
</feature>
<dbReference type="InterPro" id="IPR015943">
    <property type="entry name" value="WD40/YVTN_repeat-like_dom_sf"/>
</dbReference>
<sequence>MKVETPQLRWHQIINPQSQKDAGANGPILSCSLLSINARMGVLATAGNAEVNLWKVRFTESQARSSSSSSSGAVPTGGVADNDDNKSQPTSHHILVQPQQLKNTTTGNNNGNNNNNNHIHSSSTVEQQQLSTSAEHTHIEHIVTLSRGTNERSINAVKFSPSGQHLVAAGDGGAVVVYSLFTTTNITATTNPMMFWTTVEKETDLNMKILFNQSDDVMDVAWSADSRRFTLCSLDHTMTVWEIYNNASGSAAGGSGGAGDWRSVHRSTKDHTHYIQGVAYDPKGVYLASMGSDRMVKVYSRKAVKENVLNEGLAKYTVDETSTSIEQANSTVAEDQQSNQDETKKAILQNKVLPEILTNSSFSLQNKVKTMKFVNDKPVEASSNSSTSGIVPDATVDPNNAKDSSSPSKATNPSVKRHHMFADELTLGSFFRRLSFTTDGAFLVVPAALWHGRKASKDDDAPLPGSPTSVASNGVDKLAESSFATYLFARHHFDQPYKVLTGLEKPSVVVRPNPVLFQLPSNTTKSELPYRSLFAVLTYDSVIIYDTFHNQPLALARGLHYAGLTDAAWSSDGRTLFVTSSDGYISILSFMEGELGDVYEAPAVKIVENIGNATEVDKSSDTPPVAASEGSKQPETNVVANTLIARKKATAATKSDMGSEKKKVTFGDPLDDRSNDKKRSSDDVVVEPPSEPKAVSVNILVAKKKKKVNGSSTPIATM</sequence>
<evidence type="ECO:0000256" key="9">
    <source>
        <dbReference type="PROSITE-ProRule" id="PRU00221"/>
    </source>
</evidence>
<evidence type="ECO:0000256" key="1">
    <source>
        <dbReference type="ARBA" id="ARBA00004123"/>
    </source>
</evidence>
<feature type="repeat" description="WD" evidence="9">
    <location>
        <begin position="268"/>
        <end position="300"/>
    </location>
</feature>
<dbReference type="SUPFAM" id="SSF50978">
    <property type="entry name" value="WD40 repeat-like"/>
    <property type="match status" value="1"/>
</dbReference>
<evidence type="ECO:0000256" key="5">
    <source>
        <dbReference type="ARBA" id="ARBA00022763"/>
    </source>
</evidence>
<dbReference type="Proteomes" id="UP001530293">
    <property type="component" value="Unassembled WGS sequence"/>
</dbReference>
<feature type="region of interest" description="Disordered" evidence="10">
    <location>
        <begin position="60"/>
        <end position="135"/>
    </location>
</feature>
<proteinExistence type="inferred from homology"/>
<dbReference type="PANTHER" id="PTHR15271">
    <property type="entry name" value="CHROMATIN ASSEMBLY FACTOR 1 SUBUNIT B"/>
    <property type="match status" value="1"/>
</dbReference>
<dbReference type="SMART" id="SM00320">
    <property type="entry name" value="WD40"/>
    <property type="match status" value="4"/>
</dbReference>
<dbReference type="EMBL" id="JALLBG020000268">
    <property type="protein sequence ID" value="KAL3757264.1"/>
    <property type="molecule type" value="Genomic_DNA"/>
</dbReference>
<dbReference type="AlphaFoldDB" id="A0ABD3LZT4"/>
<feature type="region of interest" description="Disordered" evidence="10">
    <location>
        <begin position="615"/>
        <end position="636"/>
    </location>
</feature>
<evidence type="ECO:0000256" key="7">
    <source>
        <dbReference type="ARBA" id="ARBA00023204"/>
    </source>
</evidence>
<evidence type="ECO:0000256" key="6">
    <source>
        <dbReference type="ARBA" id="ARBA00022853"/>
    </source>
</evidence>
<feature type="domain" description="CAF1B/HIR1 beta-propeller" evidence="11">
    <location>
        <begin position="133"/>
        <end position="305"/>
    </location>
</feature>
<keyword evidence="7" id="KW-0234">DNA repair</keyword>
<comment type="subcellular location">
    <subcellularLocation>
        <location evidence="1">Nucleus</location>
    </subcellularLocation>
</comment>
<evidence type="ECO:0000259" key="11">
    <source>
        <dbReference type="Pfam" id="PF24105"/>
    </source>
</evidence>
<evidence type="ECO:0000256" key="10">
    <source>
        <dbReference type="SAM" id="MobiDB-lite"/>
    </source>
</evidence>
<evidence type="ECO:0000313" key="12">
    <source>
        <dbReference type="EMBL" id="KAL3757264.1"/>
    </source>
</evidence>
<feature type="compositionally biased region" description="Low complexity" evidence="10">
    <location>
        <begin position="103"/>
        <end position="117"/>
    </location>
</feature>
<dbReference type="PROSITE" id="PS50082">
    <property type="entry name" value="WD_REPEATS_2"/>
    <property type="match status" value="2"/>
</dbReference>
<feature type="region of interest" description="Disordered" evidence="10">
    <location>
        <begin position="378"/>
        <end position="415"/>
    </location>
</feature>
<feature type="compositionally biased region" description="Polar residues" evidence="10">
    <location>
        <begin position="87"/>
        <end position="102"/>
    </location>
</feature>
<comment type="similarity">
    <text evidence="2">Belongs to the WD repeat HIR1 family.</text>
</comment>
<dbReference type="GO" id="GO:0006281">
    <property type="term" value="P:DNA repair"/>
    <property type="evidence" value="ECO:0007669"/>
    <property type="project" value="UniProtKB-KW"/>
</dbReference>
<name>A0ABD3LZT4_9STRA</name>
<dbReference type="GO" id="GO:0005634">
    <property type="term" value="C:nucleus"/>
    <property type="evidence" value="ECO:0007669"/>
    <property type="project" value="UniProtKB-SubCell"/>
</dbReference>
<feature type="compositionally biased region" description="Polar residues" evidence="10">
    <location>
        <begin position="118"/>
        <end position="134"/>
    </location>
</feature>
<keyword evidence="3 9" id="KW-0853">WD repeat</keyword>
<accession>A0ABD3LZT4</accession>
<dbReference type="PANTHER" id="PTHR15271:SF4">
    <property type="entry name" value="CHROMATIN ASSEMBLY FACTOR 1 SUBUNIT B"/>
    <property type="match status" value="1"/>
</dbReference>
<dbReference type="InterPro" id="IPR045145">
    <property type="entry name" value="PTHR15271"/>
</dbReference>
<feature type="compositionally biased region" description="Basic and acidic residues" evidence="10">
    <location>
        <begin position="657"/>
        <end position="682"/>
    </location>
</feature>
<feature type="domain" description="CAF1B/HIR1 beta-propeller" evidence="11">
    <location>
        <begin position="479"/>
        <end position="595"/>
    </location>
</feature>
<evidence type="ECO:0000256" key="3">
    <source>
        <dbReference type="ARBA" id="ARBA00022574"/>
    </source>
</evidence>
<dbReference type="InterPro" id="IPR036322">
    <property type="entry name" value="WD40_repeat_dom_sf"/>
</dbReference>
<keyword evidence="8" id="KW-0539">Nucleus</keyword>
<keyword evidence="5" id="KW-0227">DNA damage</keyword>
<keyword evidence="4" id="KW-0677">Repeat</keyword>
<dbReference type="GO" id="GO:0006325">
    <property type="term" value="P:chromatin organization"/>
    <property type="evidence" value="ECO:0007669"/>
    <property type="project" value="UniProtKB-KW"/>
</dbReference>
<dbReference type="Gene3D" id="2.130.10.10">
    <property type="entry name" value="YVTN repeat-like/Quinoprotein amine dehydrogenase"/>
    <property type="match status" value="2"/>
</dbReference>
<evidence type="ECO:0000313" key="13">
    <source>
        <dbReference type="Proteomes" id="UP001530293"/>
    </source>
</evidence>
<feature type="region of interest" description="Disordered" evidence="10">
    <location>
        <begin position="1"/>
        <end position="25"/>
    </location>
</feature>
<feature type="repeat" description="WD" evidence="9">
    <location>
        <begin position="210"/>
        <end position="243"/>
    </location>
</feature>
<evidence type="ECO:0000256" key="2">
    <source>
        <dbReference type="ARBA" id="ARBA00007306"/>
    </source>
</evidence>